<organism evidence="1 2">
    <name type="scientific">Ooceraea biroi</name>
    <name type="common">Clonal raider ant</name>
    <name type="synonym">Cerapachys biroi</name>
    <dbReference type="NCBI Taxonomy" id="2015173"/>
    <lineage>
        <taxon>Eukaryota</taxon>
        <taxon>Metazoa</taxon>
        <taxon>Ecdysozoa</taxon>
        <taxon>Arthropoda</taxon>
        <taxon>Hexapoda</taxon>
        <taxon>Insecta</taxon>
        <taxon>Pterygota</taxon>
        <taxon>Neoptera</taxon>
        <taxon>Endopterygota</taxon>
        <taxon>Hymenoptera</taxon>
        <taxon>Apocrita</taxon>
        <taxon>Aculeata</taxon>
        <taxon>Formicoidea</taxon>
        <taxon>Formicidae</taxon>
        <taxon>Dorylinae</taxon>
        <taxon>Ooceraea</taxon>
    </lineage>
</organism>
<proteinExistence type="predicted"/>
<keyword evidence="2" id="KW-1185">Reference proteome</keyword>
<evidence type="ECO:0000313" key="2">
    <source>
        <dbReference type="Proteomes" id="UP000053097"/>
    </source>
</evidence>
<dbReference type="EMBL" id="KK107505">
    <property type="protein sequence ID" value="EZA49529.1"/>
    <property type="molecule type" value="Genomic_DNA"/>
</dbReference>
<name>A0A026W3B4_OOCBI</name>
<dbReference type="AlphaFoldDB" id="A0A026W3B4"/>
<reference evidence="1 2" key="1">
    <citation type="journal article" date="2014" name="Curr. Biol.">
        <title>The genome of the clonal raider ant Cerapachys biroi.</title>
        <authorList>
            <person name="Oxley P.R."/>
            <person name="Ji L."/>
            <person name="Fetter-Pruneda I."/>
            <person name="McKenzie S.K."/>
            <person name="Li C."/>
            <person name="Hu H."/>
            <person name="Zhang G."/>
            <person name="Kronauer D.J."/>
        </authorList>
    </citation>
    <scope>NUCLEOTIDE SEQUENCE [LARGE SCALE GENOMIC DNA]</scope>
</reference>
<accession>A0A026W3B4</accession>
<dbReference type="Proteomes" id="UP000053097">
    <property type="component" value="Unassembled WGS sequence"/>
</dbReference>
<evidence type="ECO:0000313" key="1">
    <source>
        <dbReference type="EMBL" id="EZA49529.1"/>
    </source>
</evidence>
<gene>
    <name evidence="1" type="ORF">X777_12230</name>
</gene>
<protein>
    <submittedName>
        <fullName evidence="1">Uncharacterized protein</fullName>
    </submittedName>
</protein>
<sequence length="74" mass="8341">MPIAMKTSLSWIISRVVGDSDSCSPASSLQCRLEEELTSLVRKFWEQEEMQMGRLPLTDAEKQCEDLFVSTTLG</sequence>